<sequence>MLSISDPGAPDAPCPAPFNLAAHVLARGAALPDKLALQIVRPTGAERWSYGRLIAAVRGAGSGLLALGLVPGDRVLLRLGNTPDFPVAFLGAITAGLVPVPTSTQLTVPEITATAARIAPALIIAADGIALPEGTACPVLPAAQLHAMADLPPCDWHMGTPDRPAYAVFTSGTSGRPQAVLHAHRAIWARRMMHSGWEGLGEADRLLHAGAFNWTYTLGTGLMDPWTVGATALIPGAGVTPDQLPLLLKRFDATIFAAAPGVIRQMLRGTLPALPRLRHGLSAGESLSPALRQDWQARTGTDLHEALGMSECSTFISGSPDRPAPEGCTGFAQPGRRIAVLGDNGPVPRGQAGTLAVWRDDPGLMLEYLNDPAETAARFRDGWFLTGDQVEMRADGAIRYLGRADDQMNPGGYRVSPLEVEAALAGLPGAQDFAVAEVAVKPGTTVIACFYTATEPLDADTLATFAASRLARYRQPRLWQRLDALPRNANGKLNRRALAAAWRPE</sequence>
<reference evidence="4 5" key="1">
    <citation type="submission" date="2016-10" db="EMBL/GenBank/DDBJ databases">
        <authorList>
            <person name="de Groot N.N."/>
        </authorList>
    </citation>
    <scope>NUCLEOTIDE SEQUENCE [LARGE SCALE GENOMIC DNA]</scope>
    <source>
        <strain evidence="4 5">DSM 3857</strain>
    </source>
</reference>
<dbReference type="Proteomes" id="UP000198761">
    <property type="component" value="Unassembled WGS sequence"/>
</dbReference>
<evidence type="ECO:0000259" key="3">
    <source>
        <dbReference type="Pfam" id="PF13193"/>
    </source>
</evidence>
<dbReference type="PANTHER" id="PTHR43352">
    <property type="entry name" value="ACETYL-COA SYNTHETASE"/>
    <property type="match status" value="1"/>
</dbReference>
<proteinExistence type="predicted"/>
<dbReference type="Gene3D" id="3.30.300.30">
    <property type="match status" value="1"/>
</dbReference>
<evidence type="ECO:0000313" key="5">
    <source>
        <dbReference type="Proteomes" id="UP000198761"/>
    </source>
</evidence>
<dbReference type="Gene3D" id="3.40.50.12780">
    <property type="entry name" value="N-terminal domain of ligase-like"/>
    <property type="match status" value="1"/>
</dbReference>
<feature type="domain" description="AMP-dependent synthetase/ligase" evidence="2">
    <location>
        <begin position="29"/>
        <end position="369"/>
    </location>
</feature>
<dbReference type="InterPro" id="IPR000873">
    <property type="entry name" value="AMP-dep_synth/lig_dom"/>
</dbReference>
<keyword evidence="1 4" id="KW-0436">Ligase</keyword>
<dbReference type="InterPro" id="IPR025110">
    <property type="entry name" value="AMP-bd_C"/>
</dbReference>
<organism evidence="4 5">
    <name type="scientific">Gemmobacter aquatilis</name>
    <dbReference type="NCBI Taxonomy" id="933059"/>
    <lineage>
        <taxon>Bacteria</taxon>
        <taxon>Pseudomonadati</taxon>
        <taxon>Pseudomonadota</taxon>
        <taxon>Alphaproteobacteria</taxon>
        <taxon>Rhodobacterales</taxon>
        <taxon>Paracoccaceae</taxon>
        <taxon>Gemmobacter</taxon>
    </lineage>
</organism>
<evidence type="ECO:0000259" key="2">
    <source>
        <dbReference type="Pfam" id="PF00501"/>
    </source>
</evidence>
<accession>A0A1H8GIS4</accession>
<name>A0A1H8GIS4_9RHOB</name>
<keyword evidence="5" id="KW-1185">Reference proteome</keyword>
<dbReference type="SUPFAM" id="SSF56801">
    <property type="entry name" value="Acetyl-CoA synthetase-like"/>
    <property type="match status" value="1"/>
</dbReference>
<gene>
    <name evidence="4" type="ORF">SAMN04488103_10564</name>
</gene>
<dbReference type="InterPro" id="IPR045851">
    <property type="entry name" value="AMP-bd_C_sf"/>
</dbReference>
<feature type="domain" description="AMP-binding enzyme C-terminal" evidence="3">
    <location>
        <begin position="419"/>
        <end position="492"/>
    </location>
</feature>
<dbReference type="EMBL" id="FOCE01000005">
    <property type="protein sequence ID" value="SEN43397.1"/>
    <property type="molecule type" value="Genomic_DNA"/>
</dbReference>
<dbReference type="GO" id="GO:0016878">
    <property type="term" value="F:acid-thiol ligase activity"/>
    <property type="evidence" value="ECO:0007669"/>
    <property type="project" value="TreeGrafter"/>
</dbReference>
<dbReference type="GO" id="GO:0044550">
    <property type="term" value="P:secondary metabolite biosynthetic process"/>
    <property type="evidence" value="ECO:0007669"/>
    <property type="project" value="TreeGrafter"/>
</dbReference>
<protein>
    <submittedName>
        <fullName evidence="4">Acyl-CoA synthetase (AMP-forming)/AMP-acid ligase II</fullName>
    </submittedName>
</protein>
<dbReference type="PANTHER" id="PTHR43352:SF1">
    <property type="entry name" value="ANTHRANILATE--COA LIGASE"/>
    <property type="match status" value="1"/>
</dbReference>
<dbReference type="Pfam" id="PF13193">
    <property type="entry name" value="AMP-binding_C"/>
    <property type="match status" value="1"/>
</dbReference>
<dbReference type="InterPro" id="IPR042099">
    <property type="entry name" value="ANL_N_sf"/>
</dbReference>
<evidence type="ECO:0000313" key="4">
    <source>
        <dbReference type="EMBL" id="SEN43397.1"/>
    </source>
</evidence>
<dbReference type="OrthoDB" id="9803968at2"/>
<dbReference type="AlphaFoldDB" id="A0A1H8GIS4"/>
<evidence type="ECO:0000256" key="1">
    <source>
        <dbReference type="ARBA" id="ARBA00022598"/>
    </source>
</evidence>
<dbReference type="RefSeq" id="WP_091301022.1">
    <property type="nucleotide sequence ID" value="NZ_FOCE01000005.1"/>
</dbReference>
<dbReference type="STRING" id="933059.SAMN04488103_10564"/>
<dbReference type="Pfam" id="PF00501">
    <property type="entry name" value="AMP-binding"/>
    <property type="match status" value="1"/>
</dbReference>